<feature type="non-terminal residue" evidence="2">
    <location>
        <position position="159"/>
    </location>
</feature>
<feature type="non-terminal residue" evidence="2">
    <location>
        <position position="1"/>
    </location>
</feature>
<dbReference type="Proteomes" id="UP001189429">
    <property type="component" value="Unassembled WGS sequence"/>
</dbReference>
<organism evidence="2 3">
    <name type="scientific">Prorocentrum cordatum</name>
    <dbReference type="NCBI Taxonomy" id="2364126"/>
    <lineage>
        <taxon>Eukaryota</taxon>
        <taxon>Sar</taxon>
        <taxon>Alveolata</taxon>
        <taxon>Dinophyceae</taxon>
        <taxon>Prorocentrales</taxon>
        <taxon>Prorocentraceae</taxon>
        <taxon>Prorocentrum</taxon>
    </lineage>
</organism>
<feature type="compositionally biased region" description="Basic residues" evidence="1">
    <location>
        <begin position="138"/>
        <end position="159"/>
    </location>
</feature>
<accession>A0ABN9XVU1</accession>
<comment type="caution">
    <text evidence="2">The sequence shown here is derived from an EMBL/GenBank/DDBJ whole genome shotgun (WGS) entry which is preliminary data.</text>
</comment>
<keyword evidence="3" id="KW-1185">Reference proteome</keyword>
<evidence type="ECO:0000313" key="3">
    <source>
        <dbReference type="Proteomes" id="UP001189429"/>
    </source>
</evidence>
<dbReference type="EMBL" id="CAUYUJ010021116">
    <property type="protein sequence ID" value="CAK0902790.1"/>
    <property type="molecule type" value="Genomic_DNA"/>
</dbReference>
<sequence>RVSARGRARAPSLPVWRAARAGRAICGAGSLYHLCVRPAAVRCFRPRRHAADQPSLEEGNAQHAGGRRALQKRARRGARRGEDGGRGRRLRRGPGGPPAAAPGRPRAHHLRGHPARAEVPGLRAERRSPEPQEGVRAGGRRRGGRAPRAGARRRWPRRR</sequence>
<name>A0ABN9XVU1_9DINO</name>
<feature type="region of interest" description="Disordered" evidence="1">
    <location>
        <begin position="50"/>
        <end position="159"/>
    </location>
</feature>
<feature type="compositionally biased region" description="Basic residues" evidence="1">
    <location>
        <begin position="65"/>
        <end position="78"/>
    </location>
</feature>
<protein>
    <submittedName>
        <fullName evidence="2">Uncharacterized protein</fullName>
    </submittedName>
</protein>
<gene>
    <name evidence="2" type="ORF">PCOR1329_LOCUS79290</name>
</gene>
<evidence type="ECO:0000256" key="1">
    <source>
        <dbReference type="SAM" id="MobiDB-lite"/>
    </source>
</evidence>
<evidence type="ECO:0000313" key="2">
    <source>
        <dbReference type="EMBL" id="CAK0902790.1"/>
    </source>
</evidence>
<feature type="compositionally biased region" description="Basic residues" evidence="1">
    <location>
        <begin position="105"/>
        <end position="114"/>
    </location>
</feature>
<reference evidence="2" key="1">
    <citation type="submission" date="2023-10" db="EMBL/GenBank/DDBJ databases">
        <authorList>
            <person name="Chen Y."/>
            <person name="Shah S."/>
            <person name="Dougan E. K."/>
            <person name="Thang M."/>
            <person name="Chan C."/>
        </authorList>
    </citation>
    <scope>NUCLEOTIDE SEQUENCE [LARGE SCALE GENOMIC DNA]</scope>
</reference>
<proteinExistence type="predicted"/>